<dbReference type="RefSeq" id="WP_009836636.1">
    <property type="nucleotide sequence ID" value="NZ_AAOH01000001.1"/>
</dbReference>
<dbReference type="EMBL" id="AAOH01000001">
    <property type="protein sequence ID" value="EAR30338.1"/>
    <property type="molecule type" value="Genomic_DNA"/>
</dbReference>
<keyword evidence="5" id="KW-0067">ATP-binding</keyword>
<evidence type="ECO:0000256" key="2">
    <source>
        <dbReference type="ARBA" id="ARBA00022679"/>
    </source>
</evidence>
<name>A4C456_9GAMM</name>
<dbReference type="PROSITE" id="PS00584">
    <property type="entry name" value="PFKB_KINASES_2"/>
    <property type="match status" value="1"/>
</dbReference>
<keyword evidence="4 7" id="KW-0418">Kinase</keyword>
<evidence type="ECO:0000256" key="1">
    <source>
        <dbReference type="ARBA" id="ARBA00010688"/>
    </source>
</evidence>
<dbReference type="OrthoDB" id="9779730at2"/>
<protein>
    <submittedName>
        <fullName evidence="7">Putative fructokinase</fullName>
    </submittedName>
</protein>
<comment type="caution">
    <text evidence="7">The sequence shown here is derived from an EMBL/GenBank/DDBJ whole genome shotgun (WGS) entry which is preliminary data.</text>
</comment>
<dbReference type="InterPro" id="IPR029056">
    <property type="entry name" value="Ribokinase-like"/>
</dbReference>
<evidence type="ECO:0000313" key="8">
    <source>
        <dbReference type="Proteomes" id="UP000006201"/>
    </source>
</evidence>
<evidence type="ECO:0000313" key="7">
    <source>
        <dbReference type="EMBL" id="EAR30338.1"/>
    </source>
</evidence>
<dbReference type="GO" id="GO:0016301">
    <property type="term" value="F:kinase activity"/>
    <property type="evidence" value="ECO:0007669"/>
    <property type="project" value="UniProtKB-KW"/>
</dbReference>
<dbReference type="InterPro" id="IPR050306">
    <property type="entry name" value="PfkB_Carbo_kinase"/>
</dbReference>
<evidence type="ECO:0000256" key="5">
    <source>
        <dbReference type="ARBA" id="ARBA00022840"/>
    </source>
</evidence>
<dbReference type="Gene3D" id="3.40.1190.20">
    <property type="match status" value="1"/>
</dbReference>
<organism evidence="7 8">
    <name type="scientific">Pseudoalteromonas tunicata D2</name>
    <dbReference type="NCBI Taxonomy" id="87626"/>
    <lineage>
        <taxon>Bacteria</taxon>
        <taxon>Pseudomonadati</taxon>
        <taxon>Pseudomonadota</taxon>
        <taxon>Gammaproteobacteria</taxon>
        <taxon>Alteromonadales</taxon>
        <taxon>Pseudoalteromonadaceae</taxon>
        <taxon>Pseudoalteromonas</taxon>
    </lineage>
</organism>
<dbReference type="InterPro" id="IPR011611">
    <property type="entry name" value="PfkB_dom"/>
</dbReference>
<feature type="domain" description="Carbohydrate kinase PfkB" evidence="6">
    <location>
        <begin position="2"/>
        <end position="307"/>
    </location>
</feature>
<dbReference type="PANTHER" id="PTHR43085">
    <property type="entry name" value="HEXOKINASE FAMILY MEMBER"/>
    <property type="match status" value="1"/>
</dbReference>
<dbReference type="SUPFAM" id="SSF53613">
    <property type="entry name" value="Ribokinase-like"/>
    <property type="match status" value="1"/>
</dbReference>
<dbReference type="HOGENOM" id="CLU_027634_6_1_6"/>
<dbReference type="GO" id="GO:0005524">
    <property type="term" value="F:ATP binding"/>
    <property type="evidence" value="ECO:0007669"/>
    <property type="project" value="UniProtKB-KW"/>
</dbReference>
<dbReference type="STRING" id="87626.PTD2_02176"/>
<evidence type="ECO:0000256" key="4">
    <source>
        <dbReference type="ARBA" id="ARBA00022777"/>
    </source>
</evidence>
<gene>
    <name evidence="7" type="ORF">PTD2_02176</name>
</gene>
<dbReference type="InterPro" id="IPR002173">
    <property type="entry name" value="Carboh/pur_kinase_PfkB_CS"/>
</dbReference>
<comment type="similarity">
    <text evidence="1">Belongs to the carbohydrate kinase PfkB family.</text>
</comment>
<sequence>MSVICFGEVLIDFLSDGKIPESFTKYAGGAPANVAVAISKLQGESFFCGMVGNDMFGHFLLEQLQCYGVNTQWVKVTSVAKTALAFVSLDEQGERTFSFYRPPAADLLFRNTDFSPELFKQAKVFHLCSNSLTEKSIYHASLAGVKMAKNAGLTISFDINLRLNLWPSTRYTAERIWHIIGNADIVKFAQEELEFLCNNSNKPSTLEQTIARCFEQGVKLVIVTNGAKPISVYTDNQMSEVAIKPMPASDTTAAGDSFIAGVLFDLVKRQIAIDGAQLNDYLPSIAFGAQCAAITVTRFGSFTALPTAQDLN</sequence>
<dbReference type="AlphaFoldDB" id="A4C456"/>
<keyword evidence="8" id="KW-1185">Reference proteome</keyword>
<evidence type="ECO:0000256" key="3">
    <source>
        <dbReference type="ARBA" id="ARBA00022741"/>
    </source>
</evidence>
<dbReference type="Proteomes" id="UP000006201">
    <property type="component" value="Unassembled WGS sequence"/>
</dbReference>
<dbReference type="CDD" id="cd01167">
    <property type="entry name" value="bac_FRK"/>
    <property type="match status" value="1"/>
</dbReference>
<evidence type="ECO:0000259" key="6">
    <source>
        <dbReference type="Pfam" id="PF00294"/>
    </source>
</evidence>
<proteinExistence type="inferred from homology"/>
<dbReference type="Pfam" id="PF00294">
    <property type="entry name" value="PfkB"/>
    <property type="match status" value="1"/>
</dbReference>
<keyword evidence="3" id="KW-0547">Nucleotide-binding</keyword>
<dbReference type="PANTHER" id="PTHR43085:SF1">
    <property type="entry name" value="PSEUDOURIDINE KINASE-RELATED"/>
    <property type="match status" value="1"/>
</dbReference>
<dbReference type="eggNOG" id="COG0524">
    <property type="taxonomic scope" value="Bacteria"/>
</dbReference>
<reference evidence="7 8" key="1">
    <citation type="submission" date="2006-02" db="EMBL/GenBank/DDBJ databases">
        <authorList>
            <person name="Moran M.A."/>
            <person name="Kjelleberg S."/>
            <person name="Egan S."/>
            <person name="Saunders N."/>
            <person name="Thomas T."/>
            <person name="Ferriera S."/>
            <person name="Johnson J."/>
            <person name="Kravitz S."/>
            <person name="Halpern A."/>
            <person name="Remington K."/>
            <person name="Beeson K."/>
            <person name="Tran B."/>
            <person name="Rogers Y.-H."/>
            <person name="Friedman R."/>
            <person name="Venter J.C."/>
        </authorList>
    </citation>
    <scope>NUCLEOTIDE SEQUENCE [LARGE SCALE GENOMIC DNA]</scope>
    <source>
        <strain evidence="7 8">D2</strain>
    </source>
</reference>
<accession>A4C456</accession>
<keyword evidence="2" id="KW-0808">Transferase</keyword>